<evidence type="ECO:0000259" key="1">
    <source>
        <dbReference type="PROSITE" id="PS51704"/>
    </source>
</evidence>
<dbReference type="Gene3D" id="3.20.20.190">
    <property type="entry name" value="Phosphatidylinositol (PI) phosphodiesterase"/>
    <property type="match status" value="1"/>
</dbReference>
<gene>
    <name evidence="2" type="ORF">EYQ16_04765</name>
</gene>
<dbReference type="GO" id="GO:0008081">
    <property type="term" value="F:phosphoric diester hydrolase activity"/>
    <property type="evidence" value="ECO:0007669"/>
    <property type="project" value="InterPro"/>
</dbReference>
<accession>A0A7C8DFW4</accession>
<dbReference type="GO" id="GO:0006629">
    <property type="term" value="P:lipid metabolic process"/>
    <property type="evidence" value="ECO:0007669"/>
    <property type="project" value="InterPro"/>
</dbReference>
<dbReference type="Proteomes" id="UP000589516">
    <property type="component" value="Unassembled WGS sequence"/>
</dbReference>
<dbReference type="CDD" id="cd08556">
    <property type="entry name" value="GDPD"/>
    <property type="match status" value="1"/>
</dbReference>
<feature type="domain" description="GP-PDE" evidence="1">
    <location>
        <begin position="61"/>
        <end position="284"/>
    </location>
</feature>
<evidence type="ECO:0000313" key="2">
    <source>
        <dbReference type="EMBL" id="HIG63808.1"/>
    </source>
</evidence>
<dbReference type="AlphaFoldDB" id="A0A7C8DFW4"/>
<sequence>MQPAFRCEEFLTQAVLSRCVVQRRHRDQDAKSVPQYRYGPYVHLLCPTLLSILKPRASPPVQLIAHRGRSAAGHPDNTLAAFAAALGEGADMVECDVHRLGDGTLACFHDAAIADRPLAQLSHGELETLAGFAVPQLAEVAQLCRDRGAGLDLELKVGGCAVDALSAVDGLTRLWVKSFHDDVVREVRAAQPDAHVGLLLGVPRGGLRVRLGELFPARRLRACGARYVAPNWRLLRLGFLRRMRSAGFPVLVWTVNDSRQAQALAAAGVAGIATDRPAELRGVLEPRA</sequence>
<dbReference type="Pfam" id="PF03009">
    <property type="entry name" value="GDPD"/>
    <property type="match status" value="1"/>
</dbReference>
<dbReference type="PANTHER" id="PTHR46211">
    <property type="entry name" value="GLYCEROPHOSPHORYL DIESTER PHOSPHODIESTERASE"/>
    <property type="match status" value="1"/>
</dbReference>
<dbReference type="InterPro" id="IPR030395">
    <property type="entry name" value="GP_PDE_dom"/>
</dbReference>
<dbReference type="InterPro" id="IPR017946">
    <property type="entry name" value="PLC-like_Pdiesterase_TIM-brl"/>
</dbReference>
<proteinExistence type="predicted"/>
<dbReference type="PANTHER" id="PTHR46211:SF1">
    <property type="entry name" value="GLYCEROPHOSPHODIESTER PHOSPHODIESTERASE, CYTOPLASMIC"/>
    <property type="match status" value="1"/>
</dbReference>
<comment type="caution">
    <text evidence="2">The sequence shown here is derived from an EMBL/GenBank/DDBJ whole genome shotgun (WGS) entry which is preliminary data.</text>
</comment>
<dbReference type="EMBL" id="DUAV01000030">
    <property type="protein sequence ID" value="HIG63808.1"/>
    <property type="molecule type" value="Genomic_DNA"/>
</dbReference>
<organism evidence="2 3">
    <name type="scientific">Marine Group III euryarchaeote</name>
    <dbReference type="NCBI Taxonomy" id="2173149"/>
    <lineage>
        <taxon>Archaea</taxon>
        <taxon>Methanobacteriati</taxon>
        <taxon>Thermoplasmatota</taxon>
        <taxon>Thermoplasmata</taxon>
        <taxon>Candidatus Thermoprofundales</taxon>
    </lineage>
</organism>
<dbReference type="PROSITE" id="PS51704">
    <property type="entry name" value="GP_PDE"/>
    <property type="match status" value="1"/>
</dbReference>
<reference evidence="3" key="1">
    <citation type="journal article" date="2019" name="bioRxiv">
        <title>Genome diversification in globally distributed novel marine Proteobacteria is linked to environmental adaptation.</title>
        <authorList>
            <person name="Zhou Z."/>
            <person name="Tran P.Q."/>
            <person name="Kieft K."/>
            <person name="Anantharaman K."/>
        </authorList>
    </citation>
    <scope>NUCLEOTIDE SEQUENCE [LARGE SCALE GENOMIC DNA]</scope>
</reference>
<dbReference type="SUPFAM" id="SSF51695">
    <property type="entry name" value="PLC-like phosphodiesterases"/>
    <property type="match status" value="1"/>
</dbReference>
<protein>
    <submittedName>
        <fullName evidence="2">Glycerophosphodiester phosphodiesterase</fullName>
    </submittedName>
</protein>
<name>A0A7C8DFW4_9ARCH</name>
<evidence type="ECO:0000313" key="3">
    <source>
        <dbReference type="Proteomes" id="UP000589516"/>
    </source>
</evidence>